<dbReference type="PANTHER" id="PTHR44196">
    <property type="entry name" value="DEHYDROGENASE/REDUCTASE SDR FAMILY MEMBER 7B"/>
    <property type="match status" value="1"/>
</dbReference>
<dbReference type="SUPFAM" id="SSF51735">
    <property type="entry name" value="NAD(P)-binding Rossmann-fold domains"/>
    <property type="match status" value="1"/>
</dbReference>
<sequence>MNSPAVKEILITGASSGIGMELARQLGVPGHRLWLVARSTEKLDVLADEIRAAGGQAEVRALDLSDIEGCGSFLEKFTKEVRLDELYLAAAVSIFGEVKDIQPEDWDLIYRTDLLSYVQWTQAFYEVMAKARRGRIVMVSSLAGYAGYPTSVPYATMKAGLLGLFRTLRHEAPGQGVSVHLVSPGYVRTGIYRSAIYRRSNPDNTLKQIDEMGFKMIEPSEAAEAILKGIKAGKDELVFPRYAKLLAWVAPRFPGLVDGIHARMVKRFRELSA</sequence>
<dbReference type="PRINTS" id="PR00081">
    <property type="entry name" value="GDHRDH"/>
</dbReference>
<comment type="similarity">
    <text evidence="1">Belongs to the short-chain dehydrogenases/reductases (SDR) family.</text>
</comment>
<evidence type="ECO:0000313" key="4">
    <source>
        <dbReference type="Proteomes" id="UP000501812"/>
    </source>
</evidence>
<keyword evidence="4" id="KW-1185">Reference proteome</keyword>
<dbReference type="Proteomes" id="UP000501812">
    <property type="component" value="Chromosome"/>
</dbReference>
<dbReference type="EMBL" id="CP051774">
    <property type="protein sequence ID" value="QJE95177.1"/>
    <property type="molecule type" value="Genomic_DNA"/>
</dbReference>
<keyword evidence="2" id="KW-0560">Oxidoreductase</keyword>
<dbReference type="GO" id="GO:0016491">
    <property type="term" value="F:oxidoreductase activity"/>
    <property type="evidence" value="ECO:0007669"/>
    <property type="project" value="UniProtKB-KW"/>
</dbReference>
<dbReference type="KEGG" id="luo:HHL09_05105"/>
<dbReference type="AlphaFoldDB" id="A0A858REC9"/>
<dbReference type="Pfam" id="PF00106">
    <property type="entry name" value="adh_short"/>
    <property type="match status" value="1"/>
</dbReference>
<protein>
    <submittedName>
        <fullName evidence="3">SDR family NAD(P)-dependent oxidoreductase</fullName>
    </submittedName>
</protein>
<dbReference type="Gene3D" id="3.40.50.720">
    <property type="entry name" value="NAD(P)-binding Rossmann-like Domain"/>
    <property type="match status" value="1"/>
</dbReference>
<proteinExistence type="inferred from homology"/>
<dbReference type="InterPro" id="IPR002347">
    <property type="entry name" value="SDR_fam"/>
</dbReference>
<organism evidence="3 4">
    <name type="scientific">Luteolibacter luteus</name>
    <dbReference type="NCBI Taxonomy" id="2728835"/>
    <lineage>
        <taxon>Bacteria</taxon>
        <taxon>Pseudomonadati</taxon>
        <taxon>Verrucomicrobiota</taxon>
        <taxon>Verrucomicrobiia</taxon>
        <taxon>Verrucomicrobiales</taxon>
        <taxon>Verrucomicrobiaceae</taxon>
        <taxon>Luteolibacter</taxon>
    </lineage>
</organism>
<evidence type="ECO:0000256" key="1">
    <source>
        <dbReference type="ARBA" id="ARBA00006484"/>
    </source>
</evidence>
<reference evidence="3 4" key="1">
    <citation type="submission" date="2020-04" db="EMBL/GenBank/DDBJ databases">
        <title>Luteolibacter sp. G-1-1-1 isolated from soil.</title>
        <authorList>
            <person name="Dahal R.H."/>
        </authorList>
    </citation>
    <scope>NUCLEOTIDE SEQUENCE [LARGE SCALE GENOMIC DNA]</scope>
    <source>
        <strain evidence="3 4">G-1-1-1</strain>
    </source>
</reference>
<name>A0A858REC9_9BACT</name>
<dbReference type="PANTHER" id="PTHR44196:SF3">
    <property type="entry name" value="SHORT CHAIN DEHYDROGENASE FAMILY PROTEIN"/>
    <property type="match status" value="1"/>
</dbReference>
<gene>
    <name evidence="3" type="ORF">HHL09_05105</name>
</gene>
<dbReference type="RefSeq" id="WP_169453398.1">
    <property type="nucleotide sequence ID" value="NZ_CP051774.1"/>
</dbReference>
<dbReference type="InterPro" id="IPR036291">
    <property type="entry name" value="NAD(P)-bd_dom_sf"/>
</dbReference>
<dbReference type="GO" id="GO:0016020">
    <property type="term" value="C:membrane"/>
    <property type="evidence" value="ECO:0007669"/>
    <property type="project" value="TreeGrafter"/>
</dbReference>
<evidence type="ECO:0000313" key="3">
    <source>
        <dbReference type="EMBL" id="QJE95177.1"/>
    </source>
</evidence>
<accession>A0A858REC9</accession>
<evidence type="ECO:0000256" key="2">
    <source>
        <dbReference type="ARBA" id="ARBA00023002"/>
    </source>
</evidence>